<accession>A0ABU5VYN1</accession>
<keyword evidence="2" id="KW-0269">Exonuclease</keyword>
<dbReference type="Pfam" id="PF00929">
    <property type="entry name" value="RNase_T"/>
    <property type="match status" value="1"/>
</dbReference>
<feature type="domain" description="GIY-YIG" evidence="1">
    <location>
        <begin position="198"/>
        <end position="276"/>
    </location>
</feature>
<dbReference type="CDD" id="cd10434">
    <property type="entry name" value="GIY-YIG_UvrC_Cho"/>
    <property type="match status" value="1"/>
</dbReference>
<comment type="caution">
    <text evidence="2">The sequence shown here is derived from an EMBL/GenBank/DDBJ whole genome shotgun (WGS) entry which is preliminary data.</text>
</comment>
<dbReference type="InterPro" id="IPR035901">
    <property type="entry name" value="GIY-YIG_endonuc_sf"/>
</dbReference>
<dbReference type="InterPro" id="IPR013520">
    <property type="entry name" value="Ribonucl_H"/>
</dbReference>
<dbReference type="GO" id="GO:0004527">
    <property type="term" value="F:exonuclease activity"/>
    <property type="evidence" value="ECO:0007669"/>
    <property type="project" value="UniProtKB-KW"/>
</dbReference>
<dbReference type="SMART" id="SM00465">
    <property type="entry name" value="GIYc"/>
    <property type="match status" value="1"/>
</dbReference>
<dbReference type="Gene3D" id="3.30.420.10">
    <property type="entry name" value="Ribonuclease H-like superfamily/Ribonuclease H"/>
    <property type="match status" value="1"/>
</dbReference>
<dbReference type="InterPro" id="IPR047296">
    <property type="entry name" value="GIY-YIG_UvrC_Cho"/>
</dbReference>
<dbReference type="SUPFAM" id="SSF82771">
    <property type="entry name" value="GIY-YIG endonuclease"/>
    <property type="match status" value="1"/>
</dbReference>
<sequence>MPIKPNTKYSVIDLETTGSNAFGQKIIEIGIINYDGEKIEEVYSTLINPEKYISHGITMITGITNEMIADAPKFYEVAKKIVEMTEGRVFVAHNVFFDYRFLQREFQELGYVYKRDVFCTCKTSRSVFPGLSSYSLQNLCTEFSIPRKAAHRALSDAEDALELFKMISSKSEIKTLREEMDHLIPAQLKDFDFENFPETPGLYFMYDKDSALLYVGKSKNIRGRLKQHFKQFQGMMREQQLKSRVERVEYLECFHDLPTTLLELHYIKTMRPYFNRVGTRKNFRYGIILNHPSKCHAPGDEIKITKSVEDVPLVYSYGSKRGAIRAKEMIYAKVFGLVFTDLNFADQINNYKRVLGEDLFYKKISDHYEEKLQVLPDTIFEKRNWSLMIEDNSLKSIWVKNVGVVTIEETPDMRALLLPLLKKTFKKLHISSQVEMMHAEIH</sequence>
<dbReference type="PANTHER" id="PTHR30231:SF41">
    <property type="entry name" value="DNA POLYMERASE III SUBUNIT EPSILON"/>
    <property type="match status" value="1"/>
</dbReference>
<dbReference type="Proteomes" id="UP001302274">
    <property type="component" value="Unassembled WGS sequence"/>
</dbReference>
<proteinExistence type="predicted"/>
<evidence type="ECO:0000313" key="2">
    <source>
        <dbReference type="EMBL" id="MEA9358183.1"/>
    </source>
</evidence>
<dbReference type="SUPFAM" id="SSF53098">
    <property type="entry name" value="Ribonuclease H-like"/>
    <property type="match status" value="1"/>
</dbReference>
<reference evidence="2 3" key="1">
    <citation type="submission" date="2023-11" db="EMBL/GenBank/DDBJ databases">
        <title>A Novel Polar Bacteriovorax (B. antarcticus) Isolated from the Biocrust in Antarctica.</title>
        <authorList>
            <person name="Mun W."/>
            <person name="Choi S.Y."/>
            <person name="Mitchell R.J."/>
        </authorList>
    </citation>
    <scope>NUCLEOTIDE SEQUENCE [LARGE SCALE GENOMIC DNA]</scope>
    <source>
        <strain evidence="2 3">PP10</strain>
    </source>
</reference>
<dbReference type="InterPro" id="IPR012337">
    <property type="entry name" value="RNaseH-like_sf"/>
</dbReference>
<evidence type="ECO:0000313" key="3">
    <source>
        <dbReference type="Proteomes" id="UP001302274"/>
    </source>
</evidence>
<dbReference type="EMBL" id="JAYGJQ010000003">
    <property type="protein sequence ID" value="MEA9358183.1"/>
    <property type="molecule type" value="Genomic_DNA"/>
</dbReference>
<name>A0ABU5VYN1_9BACT</name>
<dbReference type="CDD" id="cd06127">
    <property type="entry name" value="DEDDh"/>
    <property type="match status" value="1"/>
</dbReference>
<dbReference type="Gene3D" id="3.40.1440.10">
    <property type="entry name" value="GIY-YIG endonuclease"/>
    <property type="match status" value="1"/>
</dbReference>
<dbReference type="NCBIfam" id="TIGR00573">
    <property type="entry name" value="dnaq"/>
    <property type="match status" value="1"/>
</dbReference>
<dbReference type="InterPro" id="IPR006054">
    <property type="entry name" value="DnaQ"/>
</dbReference>
<keyword evidence="2" id="KW-0378">Hydrolase</keyword>
<dbReference type="PROSITE" id="PS50164">
    <property type="entry name" value="GIY_YIG"/>
    <property type="match status" value="1"/>
</dbReference>
<gene>
    <name evidence="2" type="ORF">SHI21_18255</name>
</gene>
<evidence type="ECO:0000259" key="1">
    <source>
        <dbReference type="PROSITE" id="PS50164"/>
    </source>
</evidence>
<keyword evidence="3" id="KW-1185">Reference proteome</keyword>
<dbReference type="InterPro" id="IPR036397">
    <property type="entry name" value="RNaseH_sf"/>
</dbReference>
<dbReference type="Pfam" id="PF01541">
    <property type="entry name" value="GIY-YIG"/>
    <property type="match status" value="1"/>
</dbReference>
<dbReference type="SMART" id="SM00479">
    <property type="entry name" value="EXOIII"/>
    <property type="match status" value="1"/>
</dbReference>
<dbReference type="InterPro" id="IPR000305">
    <property type="entry name" value="GIY-YIG_endonuc"/>
</dbReference>
<dbReference type="RefSeq" id="WP_323578481.1">
    <property type="nucleotide sequence ID" value="NZ_JAYGJQ010000003.1"/>
</dbReference>
<dbReference type="PANTHER" id="PTHR30231">
    <property type="entry name" value="DNA POLYMERASE III SUBUNIT EPSILON"/>
    <property type="match status" value="1"/>
</dbReference>
<protein>
    <submittedName>
        <fullName evidence="2">Exonuclease domain-containing protein</fullName>
    </submittedName>
</protein>
<keyword evidence="2" id="KW-0540">Nuclease</keyword>
<organism evidence="2 3">
    <name type="scientific">Bacteriovorax antarcticus</name>
    <dbReference type="NCBI Taxonomy" id="3088717"/>
    <lineage>
        <taxon>Bacteria</taxon>
        <taxon>Pseudomonadati</taxon>
        <taxon>Bdellovibrionota</taxon>
        <taxon>Bacteriovoracia</taxon>
        <taxon>Bacteriovoracales</taxon>
        <taxon>Bacteriovoracaceae</taxon>
        <taxon>Bacteriovorax</taxon>
    </lineage>
</organism>